<evidence type="ECO:0000313" key="3">
    <source>
        <dbReference type="EMBL" id="APS00533.1"/>
    </source>
</evidence>
<name>A0A1L6MY87_9BACT</name>
<dbReference type="RefSeq" id="WP_075277202.1">
    <property type="nucleotide sequence ID" value="NZ_CP016908.1"/>
</dbReference>
<dbReference type="PANTHER" id="PTHR30486">
    <property type="entry name" value="TWITCHING MOTILITY PROTEIN PILT"/>
    <property type="match status" value="1"/>
</dbReference>
<evidence type="ECO:0000256" key="1">
    <source>
        <dbReference type="ARBA" id="ARBA00006611"/>
    </source>
</evidence>
<feature type="domain" description="Bacterial type II secretion system protein E" evidence="2">
    <location>
        <begin position="16"/>
        <end position="292"/>
    </location>
</feature>
<dbReference type="InterPro" id="IPR001482">
    <property type="entry name" value="T2SS/T4SS_dom"/>
</dbReference>
<accession>A0A1L6MY87</accession>
<evidence type="ECO:0000259" key="2">
    <source>
        <dbReference type="Pfam" id="PF00437"/>
    </source>
</evidence>
<dbReference type="Gene3D" id="3.30.450.370">
    <property type="match status" value="1"/>
</dbReference>
<dbReference type="PANTHER" id="PTHR30486:SF6">
    <property type="entry name" value="TYPE IV PILUS RETRACTATION ATPASE PILT"/>
    <property type="match status" value="1"/>
</dbReference>
<dbReference type="STRING" id="1882918.BCY86_07480"/>
<evidence type="ECO:0000313" key="4">
    <source>
        <dbReference type="Proteomes" id="UP000185544"/>
    </source>
</evidence>
<dbReference type="Proteomes" id="UP000185544">
    <property type="component" value="Chromosome"/>
</dbReference>
<proteinExistence type="inferred from homology"/>
<dbReference type="AlphaFoldDB" id="A0A1L6MY87"/>
<dbReference type="InterPro" id="IPR027417">
    <property type="entry name" value="P-loop_NTPase"/>
</dbReference>
<dbReference type="EMBL" id="CP016908">
    <property type="protein sequence ID" value="APS00533.1"/>
    <property type="molecule type" value="Genomic_DNA"/>
</dbReference>
<protein>
    <recommendedName>
        <fullName evidence="2">Bacterial type II secretion system protein E domain-containing protein</fullName>
    </recommendedName>
</protein>
<dbReference type="KEGG" id="pabo:BCY86_07480"/>
<gene>
    <name evidence="3" type="ORF">BCY86_07480</name>
</gene>
<organism evidence="3 4">
    <name type="scientific">Pajaroellobacter abortibovis</name>
    <dbReference type="NCBI Taxonomy" id="1882918"/>
    <lineage>
        <taxon>Bacteria</taxon>
        <taxon>Pseudomonadati</taxon>
        <taxon>Myxococcota</taxon>
        <taxon>Polyangia</taxon>
        <taxon>Polyangiales</taxon>
        <taxon>Polyangiaceae</taxon>
    </lineage>
</organism>
<dbReference type="CDD" id="cd01130">
    <property type="entry name" value="VirB11-like_ATPase"/>
    <property type="match status" value="1"/>
</dbReference>
<sequence>MIPRYVFEETLLDFFAPIRQFLEDPTVSEIMINGATQIFIERKGILELTDAKFDQTEKLVAALRNAAQYVGKHIDAEHPILEGRLPDGSRLEAVLPPAAPGGPCVSIRRFFKETLTVKRLIDFGALTEDAALTLKAFVAGKLNILVAGGTGSGKTSMLNALSSFIPHTERVVVIEDSQELQLQRKHVVHLEARPPDERGRGQVTIRELFRATLRLRPDRIVIGEIRSGEALDLIQAMTSGHGGCLTTLHATYPRDTLSRLETMAMMSDLSMPLAALRIQLGSAVNILVQTARLQDGSRKITHITEVIHFDPKGGEYHLQDIFLRQTHGINENGKITNDLVPTGKLPQTLPQIKERGLDLPDSVYQAAKGYSTT</sequence>
<dbReference type="Gene3D" id="3.40.50.300">
    <property type="entry name" value="P-loop containing nucleotide triphosphate hydrolases"/>
    <property type="match status" value="1"/>
</dbReference>
<keyword evidence="4" id="KW-1185">Reference proteome</keyword>
<dbReference type="Pfam" id="PF00437">
    <property type="entry name" value="T2SSE"/>
    <property type="match status" value="1"/>
</dbReference>
<comment type="similarity">
    <text evidence="1">Belongs to the GSP E family.</text>
</comment>
<dbReference type="OrthoDB" id="9810761at2"/>
<dbReference type="GO" id="GO:0016887">
    <property type="term" value="F:ATP hydrolysis activity"/>
    <property type="evidence" value="ECO:0007669"/>
    <property type="project" value="InterPro"/>
</dbReference>
<dbReference type="InterPro" id="IPR050921">
    <property type="entry name" value="T4SS_GSP_E_ATPase"/>
</dbReference>
<reference evidence="3 4" key="1">
    <citation type="submission" date="2016-08" db="EMBL/GenBank/DDBJ databases">
        <title>Identification and validation of antigenic proteins from Pajaroellobacter abortibovis using de-novo genome sequence assembly and reverse vaccinology.</title>
        <authorList>
            <person name="Welly B.T."/>
            <person name="Miller M.R."/>
            <person name="Stott J.L."/>
            <person name="Blanchard M.T."/>
            <person name="Islas-Trejo A.D."/>
            <person name="O'Rourke S.M."/>
            <person name="Young A.E."/>
            <person name="Medrano J.F."/>
            <person name="Van Eenennaam A.L."/>
        </authorList>
    </citation>
    <scope>NUCLEOTIDE SEQUENCE [LARGE SCALE GENOMIC DNA]</scope>
    <source>
        <strain evidence="3 4">BTF92-0548A/99-0131</strain>
    </source>
</reference>
<dbReference type="SUPFAM" id="SSF52540">
    <property type="entry name" value="P-loop containing nucleoside triphosphate hydrolases"/>
    <property type="match status" value="1"/>
</dbReference>